<dbReference type="PANTHER" id="PTHR13696:SF99">
    <property type="entry name" value="COBYRINIC ACID AC-DIAMIDE SYNTHASE"/>
    <property type="match status" value="1"/>
</dbReference>
<evidence type="ECO:0000313" key="2">
    <source>
        <dbReference type="EMBL" id="ACZ10991.1"/>
    </source>
</evidence>
<dbReference type="EMBL" id="CP001740">
    <property type="protein sequence ID" value="ACZ10991.1"/>
    <property type="molecule type" value="Genomic_DNA"/>
</dbReference>
<dbReference type="Gene3D" id="3.40.50.300">
    <property type="entry name" value="P-loop containing nucleotide triphosphate hydrolases"/>
    <property type="match status" value="1"/>
</dbReference>
<keyword evidence="2" id="KW-0614">Plasmid</keyword>
<dbReference type="RefSeq" id="WP_012863566.1">
    <property type="nucleotide sequence ID" value="NC_013518.1"/>
</dbReference>
<sequence>MRKIAIANNKGGVAKTTTVYNLASYYAKNGFKVLVVDMDPQGNLTDSLGINPVTLDNTIYDVLVNRKSKDFLIKLPQYDHFYLLPSNLESEAANLNLASQVSRETLLKKSLKDVEDDFDICLIDTSPSLSVLTFNALAAADSIYIPLRAGYFELRGAGMLIDTIEQLKDELNSSLKINGIILTQYDIRSNLSSDTQNELENYFGSSLMKSKIRQNVDLGKAPALAQDIFTFAPHSNGAKDYEFLALEILEREGLNTNG</sequence>
<dbReference type="HOGENOM" id="CLU_037612_1_4_0"/>
<accession>D1AS04</accession>
<proteinExistence type="predicted"/>
<dbReference type="PANTHER" id="PTHR13696">
    <property type="entry name" value="P-LOOP CONTAINING NUCLEOSIDE TRIPHOSPHATE HYDROLASE"/>
    <property type="match status" value="1"/>
</dbReference>
<gene>
    <name evidence="2" type="ORF">Sterm_4159</name>
</gene>
<geneLocation type="plasmid" evidence="2 3">
    <name>pSTERM01</name>
</geneLocation>
<dbReference type="InterPro" id="IPR027417">
    <property type="entry name" value="P-loop_NTPase"/>
</dbReference>
<feature type="domain" description="AAA" evidence="1">
    <location>
        <begin position="1"/>
        <end position="177"/>
    </location>
</feature>
<dbReference type="SUPFAM" id="SSF52540">
    <property type="entry name" value="P-loop containing nucleoside triphosphate hydrolases"/>
    <property type="match status" value="1"/>
</dbReference>
<evidence type="ECO:0000259" key="1">
    <source>
        <dbReference type="Pfam" id="PF13614"/>
    </source>
</evidence>
<dbReference type="Pfam" id="PF13614">
    <property type="entry name" value="AAA_31"/>
    <property type="match status" value="1"/>
</dbReference>
<dbReference type="Proteomes" id="UP000000845">
    <property type="component" value="Plasmid pSTERM01"/>
</dbReference>
<dbReference type="InterPro" id="IPR025669">
    <property type="entry name" value="AAA_dom"/>
</dbReference>
<keyword evidence="3" id="KW-1185">Reference proteome</keyword>
<dbReference type="FunFam" id="3.40.50.300:FF:000285">
    <property type="entry name" value="Sporulation initiation inhibitor Soj"/>
    <property type="match status" value="1"/>
</dbReference>
<dbReference type="PIRSF" id="PIRSF009320">
    <property type="entry name" value="Nuc_binding_HP_1000"/>
    <property type="match status" value="1"/>
</dbReference>
<dbReference type="KEGG" id="str:Sterm_4159"/>
<dbReference type="AlphaFoldDB" id="D1AS04"/>
<organism evidence="2 3">
    <name type="scientific">Sebaldella termitidis (strain ATCC 33386 / NCTC 11300)</name>
    <dbReference type="NCBI Taxonomy" id="526218"/>
    <lineage>
        <taxon>Bacteria</taxon>
        <taxon>Fusobacteriati</taxon>
        <taxon>Fusobacteriota</taxon>
        <taxon>Fusobacteriia</taxon>
        <taxon>Fusobacteriales</taxon>
        <taxon>Leptotrichiaceae</taxon>
        <taxon>Sebaldella</taxon>
    </lineage>
</organism>
<dbReference type="InterPro" id="IPR050678">
    <property type="entry name" value="DNA_Partitioning_ATPase"/>
</dbReference>
<protein>
    <submittedName>
        <fullName evidence="2">Cobyrinic acid ac-diamide synthase</fullName>
    </submittedName>
</protein>
<reference evidence="2 3" key="1">
    <citation type="journal article" date="2010" name="Stand. Genomic Sci.">
        <title>Complete genome sequence of Sebaldella termitidis type strain (NCTC 11300).</title>
        <authorList>
            <person name="Harmon-Smith M."/>
            <person name="Celia L."/>
            <person name="Chertkov O."/>
            <person name="Lapidus A."/>
            <person name="Copeland A."/>
            <person name="Glavina Del Rio T."/>
            <person name="Nolan M."/>
            <person name="Lucas S."/>
            <person name="Tice H."/>
            <person name="Cheng J.F."/>
            <person name="Han C."/>
            <person name="Detter J.C."/>
            <person name="Bruce D."/>
            <person name="Goodwin L."/>
            <person name="Pitluck S."/>
            <person name="Pati A."/>
            <person name="Liolios K."/>
            <person name="Ivanova N."/>
            <person name="Mavromatis K."/>
            <person name="Mikhailova N."/>
            <person name="Chen A."/>
            <person name="Palaniappan K."/>
            <person name="Land M."/>
            <person name="Hauser L."/>
            <person name="Chang Y.J."/>
            <person name="Jeffries C.D."/>
            <person name="Brettin T."/>
            <person name="Goker M."/>
            <person name="Beck B."/>
            <person name="Bristow J."/>
            <person name="Eisen J.A."/>
            <person name="Markowitz V."/>
            <person name="Hugenholtz P."/>
            <person name="Kyrpides N.C."/>
            <person name="Klenk H.P."/>
            <person name="Chen F."/>
        </authorList>
    </citation>
    <scope>NUCLEOTIDE SEQUENCE [LARGE SCALE GENOMIC DNA]</scope>
    <source>
        <strain evidence="3">ATCC 33386 / NCTC 11300</strain>
        <plasmid evidence="3">Plasmid pSTERM01</plasmid>
    </source>
</reference>
<evidence type="ECO:0000313" key="3">
    <source>
        <dbReference type="Proteomes" id="UP000000845"/>
    </source>
</evidence>
<name>D1AS04_SEBTE</name>
<dbReference type="CDD" id="cd02042">
    <property type="entry name" value="ParAB_family"/>
    <property type="match status" value="1"/>
</dbReference>